<dbReference type="RefSeq" id="WP_321399451.1">
    <property type="nucleotide sequence ID" value="NZ_CP139487.1"/>
</dbReference>
<dbReference type="KEGG" id="psti:SOO65_08785"/>
<dbReference type="Proteomes" id="UP001324634">
    <property type="component" value="Chromosome"/>
</dbReference>
<evidence type="ECO:0000256" key="1">
    <source>
        <dbReference type="SAM" id="SignalP"/>
    </source>
</evidence>
<dbReference type="SMART" id="SM00867">
    <property type="entry name" value="YceI"/>
    <property type="match status" value="1"/>
</dbReference>
<dbReference type="AlphaFoldDB" id="A0AAX4HUS9"/>
<evidence type="ECO:0000313" key="4">
    <source>
        <dbReference type="Proteomes" id="UP001324634"/>
    </source>
</evidence>
<feature type="signal peptide" evidence="1">
    <location>
        <begin position="1"/>
        <end position="20"/>
    </location>
</feature>
<proteinExistence type="predicted"/>
<keyword evidence="1" id="KW-0732">Signal</keyword>
<feature type="chain" id="PRO_5043399535" evidence="1">
    <location>
        <begin position="21"/>
        <end position="184"/>
    </location>
</feature>
<accession>A0AAX4HUS9</accession>
<dbReference type="InterPro" id="IPR036761">
    <property type="entry name" value="TTHA0802/YceI-like_sf"/>
</dbReference>
<keyword evidence="4" id="KW-1185">Reference proteome</keyword>
<protein>
    <submittedName>
        <fullName evidence="3">YceI family protein</fullName>
    </submittedName>
</protein>
<feature type="domain" description="Lipid/polyisoprenoid-binding YceI-like" evidence="2">
    <location>
        <begin position="27"/>
        <end position="166"/>
    </location>
</feature>
<dbReference type="PANTHER" id="PTHR34406:SF1">
    <property type="entry name" value="PROTEIN YCEI"/>
    <property type="match status" value="1"/>
</dbReference>
<organism evidence="3 4">
    <name type="scientific">Peredibacter starrii</name>
    <dbReference type="NCBI Taxonomy" id="28202"/>
    <lineage>
        <taxon>Bacteria</taxon>
        <taxon>Pseudomonadati</taxon>
        <taxon>Bdellovibrionota</taxon>
        <taxon>Bacteriovoracia</taxon>
        <taxon>Bacteriovoracales</taxon>
        <taxon>Bacteriovoracaceae</taxon>
        <taxon>Peredibacter</taxon>
    </lineage>
</organism>
<sequence>MKQFILTTFFSLILMNGAVARNYSAGTYKIDSESSKVGLEVTHLMISTAHGSFTHIDGIIDLKENFEDSKVYVLIDFLDAERNSQIEFISTNISGTLASFNLTGLLTIKGVTQKVTFKSHYLGVVADGYGNDKAAFIGQTKIKRSDFGEESDGDDEVKIDLRILANRPNKETASVFNEVQEIIR</sequence>
<dbReference type="Gene3D" id="2.40.128.110">
    <property type="entry name" value="Lipid/polyisoprenoid-binding, YceI-like"/>
    <property type="match status" value="2"/>
</dbReference>
<evidence type="ECO:0000259" key="2">
    <source>
        <dbReference type="SMART" id="SM00867"/>
    </source>
</evidence>
<gene>
    <name evidence="3" type="ORF">SOO65_08785</name>
</gene>
<evidence type="ECO:0000313" key="3">
    <source>
        <dbReference type="EMBL" id="WPU66843.1"/>
    </source>
</evidence>
<name>A0AAX4HUS9_9BACT</name>
<dbReference type="PANTHER" id="PTHR34406">
    <property type="entry name" value="PROTEIN YCEI"/>
    <property type="match status" value="1"/>
</dbReference>
<dbReference type="Pfam" id="PF04264">
    <property type="entry name" value="YceI"/>
    <property type="match status" value="1"/>
</dbReference>
<dbReference type="EMBL" id="CP139487">
    <property type="protein sequence ID" value="WPU66843.1"/>
    <property type="molecule type" value="Genomic_DNA"/>
</dbReference>
<dbReference type="InterPro" id="IPR007372">
    <property type="entry name" value="Lipid/polyisoprenoid-bd_YceI"/>
</dbReference>
<reference evidence="3 4" key="1">
    <citation type="submission" date="2023-11" db="EMBL/GenBank/DDBJ databases">
        <title>Peredibacter starrii A3.12.</title>
        <authorList>
            <person name="Mitchell R.J."/>
        </authorList>
    </citation>
    <scope>NUCLEOTIDE SEQUENCE [LARGE SCALE GENOMIC DNA]</scope>
    <source>
        <strain evidence="3 4">A3.12</strain>
    </source>
</reference>
<dbReference type="SUPFAM" id="SSF101874">
    <property type="entry name" value="YceI-like"/>
    <property type="match status" value="1"/>
</dbReference>